<dbReference type="Proteomes" id="UP000677228">
    <property type="component" value="Unassembled WGS sequence"/>
</dbReference>
<evidence type="ECO:0000259" key="1">
    <source>
        <dbReference type="Pfam" id="PF26215"/>
    </source>
</evidence>
<dbReference type="EMBL" id="CAJOBA010045613">
    <property type="protein sequence ID" value="CAF4179215.1"/>
    <property type="molecule type" value="Genomic_DNA"/>
</dbReference>
<proteinExistence type="predicted"/>
<dbReference type="InterPro" id="IPR058912">
    <property type="entry name" value="HTH_animal"/>
</dbReference>
<reference evidence="2" key="1">
    <citation type="submission" date="2021-02" db="EMBL/GenBank/DDBJ databases">
        <authorList>
            <person name="Nowell W R."/>
        </authorList>
    </citation>
    <scope>NUCLEOTIDE SEQUENCE</scope>
</reference>
<protein>
    <recommendedName>
        <fullName evidence="1">Helix-turn-helix domain-containing protein</fullName>
    </recommendedName>
</protein>
<dbReference type="OrthoDB" id="10015446at2759"/>
<dbReference type="EMBL" id="CAJOBC010101549">
    <property type="protein sequence ID" value="CAF4474353.1"/>
    <property type="molecule type" value="Genomic_DNA"/>
</dbReference>
<dbReference type="AlphaFoldDB" id="A0A8S2F1E4"/>
<evidence type="ECO:0000313" key="5">
    <source>
        <dbReference type="Proteomes" id="UP000677228"/>
    </source>
</evidence>
<dbReference type="Proteomes" id="UP000681722">
    <property type="component" value="Unassembled WGS sequence"/>
</dbReference>
<dbReference type="Proteomes" id="UP000682733">
    <property type="component" value="Unassembled WGS sequence"/>
</dbReference>
<comment type="caution">
    <text evidence="2">The sequence shown here is derived from an EMBL/GenBank/DDBJ whole genome shotgun (WGS) entry which is preliminary data.</text>
</comment>
<dbReference type="EMBL" id="CAJNOK010023943">
    <property type="protein sequence ID" value="CAF1369975.1"/>
    <property type="molecule type" value="Genomic_DNA"/>
</dbReference>
<dbReference type="Pfam" id="PF26215">
    <property type="entry name" value="HTH_animal"/>
    <property type="match status" value="1"/>
</dbReference>
<accession>A0A8S2F1E4</accession>
<name>A0A8S2F1E4_9BILA</name>
<organism evidence="2 5">
    <name type="scientific">Didymodactylos carnosus</name>
    <dbReference type="NCBI Taxonomy" id="1234261"/>
    <lineage>
        <taxon>Eukaryota</taxon>
        <taxon>Metazoa</taxon>
        <taxon>Spiralia</taxon>
        <taxon>Gnathifera</taxon>
        <taxon>Rotifera</taxon>
        <taxon>Eurotatoria</taxon>
        <taxon>Bdelloidea</taxon>
        <taxon>Philodinida</taxon>
        <taxon>Philodinidae</taxon>
        <taxon>Didymodactylos</taxon>
    </lineage>
</organism>
<feature type="domain" description="Helix-turn-helix" evidence="1">
    <location>
        <begin position="61"/>
        <end position="119"/>
    </location>
</feature>
<evidence type="ECO:0000313" key="4">
    <source>
        <dbReference type="EMBL" id="CAF4474353.1"/>
    </source>
</evidence>
<gene>
    <name evidence="2" type="ORF">OVA965_LOCUS31628</name>
    <name evidence="4" type="ORF">SRO942_LOCUS43472</name>
    <name evidence="3" type="ORF">TMI583_LOCUS32463</name>
</gene>
<sequence length="260" mass="30437">MTTNLSFDQVKDMLDTADQKDRNIRIKYQIQSCVDFFGVAIQNDNGYLTKSVFHKPTAEPYILPYKLDHPHHVHRNISYAALLRAARICSSVHDFTIERIRIDISLLLNDYPPAFITKHVSRFFDQYNAQSVLKQLNEQDYSQLHHKLLHQPTRREKQLQAIPTDGVAQMLESLMRKKAWNPNILYAPYQFESGPRTAFGPIFRAWWEEYFRRQGSKVAHMKVKFSAKSNRTLEQCFVHKKPPKELLKKMDNTLATTTGR</sequence>
<evidence type="ECO:0000313" key="3">
    <source>
        <dbReference type="EMBL" id="CAF4179215.1"/>
    </source>
</evidence>
<evidence type="ECO:0000313" key="2">
    <source>
        <dbReference type="EMBL" id="CAF1369975.1"/>
    </source>
</evidence>